<dbReference type="GO" id="GO:0015074">
    <property type="term" value="P:DNA integration"/>
    <property type="evidence" value="ECO:0007669"/>
    <property type="project" value="InterPro"/>
</dbReference>
<gene>
    <name evidence="3" type="primary">LOC107767225</name>
</gene>
<dbReference type="AlphaFoldDB" id="A0A1S3XPQ0"/>
<accession>A0A1S3XPQ0</accession>
<dbReference type="Pfam" id="PF00078">
    <property type="entry name" value="RVT_1"/>
    <property type="match status" value="1"/>
</dbReference>
<dbReference type="SMR" id="A0A1S3XPQ0"/>
<proteinExistence type="predicted"/>
<dbReference type="InterPro" id="IPR012337">
    <property type="entry name" value="RNaseH-like_sf"/>
</dbReference>
<dbReference type="InterPro" id="IPR036397">
    <property type="entry name" value="RNaseH_sf"/>
</dbReference>
<dbReference type="PANTHER" id="PTHR37984">
    <property type="entry name" value="PROTEIN CBG26694"/>
    <property type="match status" value="1"/>
</dbReference>
<dbReference type="OrthoDB" id="166633at2759"/>
<dbReference type="Gene3D" id="1.10.340.70">
    <property type="match status" value="1"/>
</dbReference>
<dbReference type="InterPro" id="IPR043128">
    <property type="entry name" value="Rev_trsase/Diguanyl_cyclase"/>
</dbReference>
<dbReference type="Gene3D" id="3.30.420.10">
    <property type="entry name" value="Ribonuclease H-like superfamily/Ribonuclease H"/>
    <property type="match status" value="1"/>
</dbReference>
<feature type="domain" description="Reverse transcriptase" evidence="1">
    <location>
        <begin position="1"/>
        <end position="82"/>
    </location>
</feature>
<dbReference type="InterPro" id="IPR050951">
    <property type="entry name" value="Retrovirus_Pol_polyprotein"/>
</dbReference>
<protein>
    <recommendedName>
        <fullName evidence="4">RNA-directed DNA polymerase homolog</fullName>
    </recommendedName>
</protein>
<dbReference type="GO" id="GO:0003676">
    <property type="term" value="F:nucleic acid binding"/>
    <property type="evidence" value="ECO:0007669"/>
    <property type="project" value="InterPro"/>
</dbReference>
<dbReference type="CDD" id="cd01647">
    <property type="entry name" value="RT_LTR"/>
    <property type="match status" value="1"/>
</dbReference>
<reference evidence="3" key="1">
    <citation type="submission" date="2025-08" db="UniProtKB">
        <authorList>
            <consortium name="RefSeq"/>
        </authorList>
    </citation>
    <scope>IDENTIFICATION</scope>
</reference>
<dbReference type="PANTHER" id="PTHR37984:SF5">
    <property type="entry name" value="PROTEIN NYNRIN-LIKE"/>
    <property type="match status" value="1"/>
</dbReference>
<dbReference type="InterPro" id="IPR043502">
    <property type="entry name" value="DNA/RNA_pol_sf"/>
</dbReference>
<evidence type="ECO:0000259" key="2">
    <source>
        <dbReference type="PROSITE" id="PS50994"/>
    </source>
</evidence>
<organism evidence="3">
    <name type="scientific">Nicotiana tabacum</name>
    <name type="common">Common tobacco</name>
    <dbReference type="NCBI Taxonomy" id="4097"/>
    <lineage>
        <taxon>Eukaryota</taxon>
        <taxon>Viridiplantae</taxon>
        <taxon>Streptophyta</taxon>
        <taxon>Embryophyta</taxon>
        <taxon>Tracheophyta</taxon>
        <taxon>Spermatophyta</taxon>
        <taxon>Magnoliopsida</taxon>
        <taxon>eudicotyledons</taxon>
        <taxon>Gunneridae</taxon>
        <taxon>Pentapetalae</taxon>
        <taxon>asterids</taxon>
        <taxon>lamiids</taxon>
        <taxon>Solanales</taxon>
        <taxon>Solanaceae</taxon>
        <taxon>Nicotianoideae</taxon>
        <taxon>Nicotianeae</taxon>
        <taxon>Nicotiana</taxon>
    </lineage>
</organism>
<dbReference type="Gene3D" id="3.30.70.270">
    <property type="match status" value="2"/>
</dbReference>
<sequence length="483" mass="55772">MPFGLTNAPATFCTLMNQVFQEYINEFVVVYLDDIVVYRKTLEEHLEHLWKVLARLREHELYVKLSKCSFAQKQIDFLGHVNEEGQIKMDQQKIQVVTDWPPLKDIHTLRVFLGLCNFCWQFLKNYSLIPVSLTELLKKATPWDWGPRRMPLTMLRRSLATRGASSGVREPEVKGCRMALCCPRKRIIGCRPLLTPMEALSAGNSVKGNRFYVPKGGDLQRTLLMECHDTLWAGHPGEERMISRDFDYLLAPFSFRLAQRRAQKLKVQTVEYHLRPQIVKASLSETSAECGPHMKCAAAEAKQDQKFRKFSFQAKKKSEIGRDQHTMALLRRAYYWPQMADDVAQYVKTCLVCQKDKSDRLTQAGLLEPLLVPKRPWKSVSLDFITGLPKYATFIVAPKYISTEDTTQLFFSHVVKYWGLPKDIVSDRDSRFTSNFLTQLFKCLGSKLSHSSSFHPQSDGQTERFNGMLEEYHRHFVTGLQKN</sequence>
<dbReference type="FunFam" id="3.30.70.270:FF:000003">
    <property type="entry name" value="Transposon Ty3-G Gag-Pol polyprotein"/>
    <property type="match status" value="1"/>
</dbReference>
<dbReference type="InterPro" id="IPR041588">
    <property type="entry name" value="Integrase_H2C2"/>
</dbReference>
<dbReference type="SUPFAM" id="SSF53098">
    <property type="entry name" value="Ribonuclease H-like"/>
    <property type="match status" value="1"/>
</dbReference>
<dbReference type="STRING" id="4097.A0A1S3XPQ0"/>
<dbReference type="RefSeq" id="XP_016441632.1">
    <property type="nucleotide sequence ID" value="XM_016586146.1"/>
</dbReference>
<dbReference type="PaxDb" id="4097-A0A1S3XPQ0"/>
<dbReference type="Pfam" id="PF17921">
    <property type="entry name" value="Integrase_H2C2"/>
    <property type="match status" value="1"/>
</dbReference>
<dbReference type="PROSITE" id="PS50878">
    <property type="entry name" value="RT_POL"/>
    <property type="match status" value="1"/>
</dbReference>
<name>A0A1S3XPQ0_TOBAC</name>
<evidence type="ECO:0000313" key="3">
    <source>
        <dbReference type="RefSeq" id="XP_016441632.1"/>
    </source>
</evidence>
<evidence type="ECO:0000259" key="1">
    <source>
        <dbReference type="PROSITE" id="PS50878"/>
    </source>
</evidence>
<dbReference type="PROSITE" id="PS50994">
    <property type="entry name" value="INTEGRASE"/>
    <property type="match status" value="1"/>
</dbReference>
<feature type="domain" description="Integrase catalytic" evidence="2">
    <location>
        <begin position="354"/>
        <end position="483"/>
    </location>
</feature>
<dbReference type="InterPro" id="IPR001584">
    <property type="entry name" value="Integrase_cat-core"/>
</dbReference>
<dbReference type="KEGG" id="nta:107767225"/>
<evidence type="ECO:0008006" key="4">
    <source>
        <dbReference type="Google" id="ProtNLM"/>
    </source>
</evidence>
<dbReference type="SUPFAM" id="SSF56672">
    <property type="entry name" value="DNA/RNA polymerases"/>
    <property type="match status" value="1"/>
</dbReference>
<dbReference type="InterPro" id="IPR000477">
    <property type="entry name" value="RT_dom"/>
</dbReference>